<dbReference type="InterPro" id="IPR011037">
    <property type="entry name" value="Pyrv_Knase-like_insert_dom_sf"/>
</dbReference>
<dbReference type="Pfam" id="PF00391">
    <property type="entry name" value="PEP-utilizers"/>
    <property type="match status" value="1"/>
</dbReference>
<dbReference type="Gene3D" id="3.20.20.60">
    <property type="entry name" value="Phosphoenolpyruvate-binding domains"/>
    <property type="match status" value="1"/>
</dbReference>
<dbReference type="PANTHER" id="PTHR11817">
    <property type="entry name" value="PYRUVATE KINASE"/>
    <property type="match status" value="1"/>
</dbReference>
<evidence type="ECO:0000313" key="22">
    <source>
        <dbReference type="EMBL" id="WZG09170.1"/>
    </source>
</evidence>
<comment type="cofactor">
    <cofactor evidence="2">
        <name>K(+)</name>
        <dbReference type="ChEBI" id="CHEBI:29103"/>
    </cofactor>
</comment>
<dbReference type="SUPFAM" id="SSF50800">
    <property type="entry name" value="PK beta-barrel domain-like"/>
    <property type="match status" value="1"/>
</dbReference>
<comment type="similarity">
    <text evidence="5 18">Belongs to the pyruvate kinase family.</text>
</comment>
<keyword evidence="9" id="KW-0479">Metal-binding</keyword>
<keyword evidence="10" id="KW-0547">Nucleotide-binding</keyword>
<dbReference type="PRINTS" id="PR01050">
    <property type="entry name" value="PYRUVTKNASE"/>
</dbReference>
<comment type="pathway">
    <text evidence="3 18">Carbohydrate degradation; glycolysis; pyruvate from D-glyceraldehyde 3-phosphate: step 5/5.</text>
</comment>
<sequence>MRKTKIVCTIGPASESEEMLEKLIKAGMNVARLNFSHGDHAEHKARIDTIREVSKKLGKTVAILLDTKGPEIRTHNMKDGVIELVKGSEVIVSMTEVEGTTEKFSVTYDNLINDVEEGSYILLDDGLIELQVKKIDQANGEVLCDVLNTGELKNKKGVNLPGVKVSLPGITEKDANDINFGISEGVDFIAASFVRRPSDVLDIRKLLEAQKNTNISIIPKIENQEGIDNIKEILEVADGLMVARGDMGVEIPPESVPMVQKDLIRQCNKLGKPVITATQMLDSMQRNPRPTRAEASDVANAIYDGTDAVMLSGETAAGQYPEEAVKTMRNIAISAEAAQDYKKLLSDRTKLVETSLVNAIGVSVAHTALNLKVKAIVAATESGSTARTISKYRPQSDIIAVTPSSETARQCALVWGIHPVVKEGRKTTDALLNNAVATAVETEKVQNGDLIIITAGVPTGEKGTTNMMKLHLVGDELAKGQGIGRNSVVGHTLVVNDASELEGKDLSDSIIVTSSVDESLVPYIEKSIGLITEENGITSPSAIIGLEKGIPTVVGVENATTEIQSDILITVDANQGKIFEGYANVL</sequence>
<dbReference type="InterPro" id="IPR015795">
    <property type="entry name" value="Pyrv_Knase_C"/>
</dbReference>
<dbReference type="NCBIfam" id="NF004978">
    <property type="entry name" value="PRK06354.1"/>
    <property type="match status" value="1"/>
</dbReference>
<evidence type="ECO:0000259" key="21">
    <source>
        <dbReference type="Pfam" id="PF02887"/>
    </source>
</evidence>
<evidence type="ECO:0000256" key="17">
    <source>
        <dbReference type="NCBIfam" id="TIGR01064"/>
    </source>
</evidence>
<gene>
    <name evidence="22" type="primary">pyk</name>
    <name evidence="22" type="ORF">SHJJP9002_001113</name>
</gene>
<dbReference type="NCBIfam" id="TIGR01064">
    <property type="entry name" value="pyruv_kin"/>
    <property type="match status" value="1"/>
</dbReference>
<dbReference type="Pfam" id="PF00224">
    <property type="entry name" value="PK"/>
    <property type="match status" value="1"/>
</dbReference>
<evidence type="ECO:0000256" key="4">
    <source>
        <dbReference type="ARBA" id="ARBA00006237"/>
    </source>
</evidence>
<evidence type="ECO:0000256" key="2">
    <source>
        <dbReference type="ARBA" id="ARBA00001958"/>
    </source>
</evidence>
<keyword evidence="23" id="KW-1185">Reference proteome</keyword>
<evidence type="ECO:0000256" key="8">
    <source>
        <dbReference type="ARBA" id="ARBA00022679"/>
    </source>
</evidence>
<organism evidence="22 23">
    <name type="scientific">Staphylococcus casei</name>
    <dbReference type="NCBI Taxonomy" id="201828"/>
    <lineage>
        <taxon>Bacteria</taxon>
        <taxon>Bacillati</taxon>
        <taxon>Bacillota</taxon>
        <taxon>Bacilli</taxon>
        <taxon>Bacillales</taxon>
        <taxon>Staphylococcaceae</taxon>
        <taxon>Staphylococcus</taxon>
    </lineage>
</organism>
<evidence type="ECO:0000256" key="14">
    <source>
        <dbReference type="ARBA" id="ARBA00022958"/>
    </source>
</evidence>
<reference evidence="22 23" key="1">
    <citation type="journal article" date="2024" name="ISME J.">
        <title>Staphylococcus epidermidis bacteriocin A37 kills natural competitors with a unique mechanism of action.</title>
        <authorList>
            <person name="Puls J.S."/>
            <person name="Winnerling B."/>
            <person name="Power J.J."/>
            <person name="Kruger A.M."/>
            <person name="Brajtenbach D."/>
            <person name="Johnson M."/>
            <person name="Bilici K."/>
            <person name="Camus L."/>
            <person name="Fliesswasser T."/>
            <person name="Schneider T."/>
            <person name="Sahl H.G."/>
            <person name="Ghosal D."/>
            <person name="Kubitscheck U."/>
            <person name="Heilbronner S."/>
            <person name="Grein F."/>
        </authorList>
    </citation>
    <scope>NUCLEOTIDE SEQUENCE [LARGE SCALE GENOMIC DNA]</scope>
    <source>
        <strain evidence="22 23">SCK7</strain>
    </source>
</reference>
<dbReference type="EMBL" id="CP133006">
    <property type="protein sequence ID" value="WZG09170.1"/>
    <property type="molecule type" value="Genomic_DNA"/>
</dbReference>
<dbReference type="InterPro" id="IPR036918">
    <property type="entry name" value="Pyrv_Knase_C_sf"/>
</dbReference>
<dbReference type="EC" id="2.7.1.40" evidence="6 17"/>
<evidence type="ECO:0000256" key="9">
    <source>
        <dbReference type="ARBA" id="ARBA00022723"/>
    </source>
</evidence>
<proteinExistence type="inferred from homology"/>
<dbReference type="InterPro" id="IPR008279">
    <property type="entry name" value="PEP-util_enz_mobile_dom"/>
</dbReference>
<keyword evidence="15 18" id="KW-0324">Glycolysis</keyword>
<dbReference type="Proteomes" id="UP001468345">
    <property type="component" value="Chromosome"/>
</dbReference>
<dbReference type="NCBIfam" id="NF004491">
    <property type="entry name" value="PRK05826.1"/>
    <property type="match status" value="1"/>
</dbReference>
<name>A0ABZ2WB92_9STAP</name>
<comment type="cofactor">
    <cofactor evidence="1">
        <name>Mg(2+)</name>
        <dbReference type="ChEBI" id="CHEBI:18420"/>
    </cofactor>
</comment>
<keyword evidence="11 18" id="KW-0418">Kinase</keyword>
<evidence type="ECO:0000256" key="12">
    <source>
        <dbReference type="ARBA" id="ARBA00022840"/>
    </source>
</evidence>
<dbReference type="Gene3D" id="3.50.30.10">
    <property type="entry name" value="Phosphohistidine domain"/>
    <property type="match status" value="1"/>
</dbReference>
<evidence type="ECO:0000256" key="15">
    <source>
        <dbReference type="ARBA" id="ARBA00023152"/>
    </source>
</evidence>
<dbReference type="Gene3D" id="3.40.1380.20">
    <property type="entry name" value="Pyruvate kinase, C-terminal domain"/>
    <property type="match status" value="1"/>
</dbReference>
<dbReference type="GO" id="GO:0004743">
    <property type="term" value="F:pyruvate kinase activity"/>
    <property type="evidence" value="ECO:0007669"/>
    <property type="project" value="UniProtKB-EC"/>
</dbReference>
<dbReference type="InterPro" id="IPR018209">
    <property type="entry name" value="Pyrv_Knase_AS"/>
</dbReference>
<keyword evidence="13 18" id="KW-0460">Magnesium</keyword>
<evidence type="ECO:0000256" key="1">
    <source>
        <dbReference type="ARBA" id="ARBA00001946"/>
    </source>
</evidence>
<keyword evidence="8 18" id="KW-0808">Transferase</keyword>
<evidence type="ECO:0000256" key="7">
    <source>
        <dbReference type="ARBA" id="ARBA00018587"/>
    </source>
</evidence>
<keyword evidence="14" id="KW-0630">Potassium</keyword>
<evidence type="ECO:0000259" key="20">
    <source>
        <dbReference type="Pfam" id="PF00391"/>
    </source>
</evidence>
<evidence type="ECO:0000256" key="6">
    <source>
        <dbReference type="ARBA" id="ARBA00012142"/>
    </source>
</evidence>
<comment type="catalytic activity">
    <reaction evidence="18">
        <text>pyruvate + ATP = phosphoenolpyruvate + ADP + H(+)</text>
        <dbReference type="Rhea" id="RHEA:18157"/>
        <dbReference type="ChEBI" id="CHEBI:15361"/>
        <dbReference type="ChEBI" id="CHEBI:15378"/>
        <dbReference type="ChEBI" id="CHEBI:30616"/>
        <dbReference type="ChEBI" id="CHEBI:58702"/>
        <dbReference type="ChEBI" id="CHEBI:456216"/>
        <dbReference type="EC" id="2.7.1.40"/>
    </reaction>
</comment>
<dbReference type="Pfam" id="PF02887">
    <property type="entry name" value="PK_C"/>
    <property type="match status" value="1"/>
</dbReference>
<evidence type="ECO:0000256" key="3">
    <source>
        <dbReference type="ARBA" id="ARBA00004997"/>
    </source>
</evidence>
<evidence type="ECO:0000256" key="16">
    <source>
        <dbReference type="ARBA" id="ARBA00023317"/>
    </source>
</evidence>
<dbReference type="SUPFAM" id="SSF52935">
    <property type="entry name" value="PK C-terminal domain-like"/>
    <property type="match status" value="1"/>
</dbReference>
<dbReference type="InterPro" id="IPR040442">
    <property type="entry name" value="Pyrv_kinase-like_dom_sf"/>
</dbReference>
<evidence type="ECO:0000256" key="10">
    <source>
        <dbReference type="ARBA" id="ARBA00022741"/>
    </source>
</evidence>
<dbReference type="InterPro" id="IPR015806">
    <property type="entry name" value="Pyrv_Knase_insert_dom_sf"/>
</dbReference>
<dbReference type="PROSITE" id="PS00110">
    <property type="entry name" value="PYRUVATE_KINASE"/>
    <property type="match status" value="1"/>
</dbReference>
<dbReference type="RefSeq" id="WP_069823847.1">
    <property type="nucleotide sequence ID" value="NZ_CP125718.1"/>
</dbReference>
<keyword evidence="16 22" id="KW-0670">Pyruvate</keyword>
<dbReference type="SUPFAM" id="SSF52009">
    <property type="entry name" value="Phosphohistidine domain"/>
    <property type="match status" value="1"/>
</dbReference>
<keyword evidence="12" id="KW-0067">ATP-binding</keyword>
<feature type="domain" description="Pyruvate kinase barrel" evidence="19">
    <location>
        <begin position="1"/>
        <end position="325"/>
    </location>
</feature>
<evidence type="ECO:0000259" key="19">
    <source>
        <dbReference type="Pfam" id="PF00224"/>
    </source>
</evidence>
<evidence type="ECO:0000256" key="11">
    <source>
        <dbReference type="ARBA" id="ARBA00022777"/>
    </source>
</evidence>
<dbReference type="SUPFAM" id="SSF51621">
    <property type="entry name" value="Phosphoenolpyruvate/pyruvate domain"/>
    <property type="match status" value="1"/>
</dbReference>
<feature type="domain" description="Pyruvate kinase C-terminal" evidence="21">
    <location>
        <begin position="359"/>
        <end position="471"/>
    </location>
</feature>
<evidence type="ECO:0000256" key="5">
    <source>
        <dbReference type="ARBA" id="ARBA00008663"/>
    </source>
</evidence>
<dbReference type="InterPro" id="IPR015793">
    <property type="entry name" value="Pyrv_Knase_brl"/>
</dbReference>
<evidence type="ECO:0000313" key="23">
    <source>
        <dbReference type="Proteomes" id="UP001468345"/>
    </source>
</evidence>
<comment type="similarity">
    <text evidence="4">In the C-terminal section; belongs to the PEP-utilizing enzyme family.</text>
</comment>
<dbReference type="InterPro" id="IPR015813">
    <property type="entry name" value="Pyrv/PenolPyrv_kinase-like_dom"/>
</dbReference>
<feature type="domain" description="PEP-utilising enzyme mobile" evidence="20">
    <location>
        <begin position="508"/>
        <end position="576"/>
    </location>
</feature>
<dbReference type="GO" id="GO:0016301">
    <property type="term" value="F:kinase activity"/>
    <property type="evidence" value="ECO:0007669"/>
    <property type="project" value="UniProtKB-KW"/>
</dbReference>
<accession>A0ABZ2WB92</accession>
<evidence type="ECO:0000256" key="18">
    <source>
        <dbReference type="RuleBase" id="RU000504"/>
    </source>
</evidence>
<dbReference type="InterPro" id="IPR001697">
    <property type="entry name" value="Pyr_Knase"/>
</dbReference>
<dbReference type="InterPro" id="IPR036637">
    <property type="entry name" value="Phosphohistidine_dom_sf"/>
</dbReference>
<evidence type="ECO:0000256" key="13">
    <source>
        <dbReference type="ARBA" id="ARBA00022842"/>
    </source>
</evidence>
<protein>
    <recommendedName>
        <fullName evidence="7 17">Pyruvate kinase</fullName>
        <ecNumber evidence="6 17">2.7.1.40</ecNumber>
    </recommendedName>
</protein>
<dbReference type="Gene3D" id="2.40.33.10">
    <property type="entry name" value="PK beta-barrel domain-like"/>
    <property type="match status" value="1"/>
</dbReference>